<protein>
    <submittedName>
        <fullName evidence="2">Uncharacterized protein</fullName>
    </submittedName>
</protein>
<gene>
    <name evidence="2" type="ORF">CTI12_AA309050</name>
</gene>
<dbReference type="PANTHER" id="PTHR38936">
    <property type="entry name" value="TITIN-LIKE ISOFORM X2"/>
    <property type="match status" value="1"/>
</dbReference>
<keyword evidence="3" id="KW-1185">Reference proteome</keyword>
<comment type="caution">
    <text evidence="2">The sequence shown here is derived from an EMBL/GenBank/DDBJ whole genome shotgun (WGS) entry which is preliminary data.</text>
</comment>
<organism evidence="2 3">
    <name type="scientific">Artemisia annua</name>
    <name type="common">Sweet wormwood</name>
    <dbReference type="NCBI Taxonomy" id="35608"/>
    <lineage>
        <taxon>Eukaryota</taxon>
        <taxon>Viridiplantae</taxon>
        <taxon>Streptophyta</taxon>
        <taxon>Embryophyta</taxon>
        <taxon>Tracheophyta</taxon>
        <taxon>Spermatophyta</taxon>
        <taxon>Magnoliopsida</taxon>
        <taxon>eudicotyledons</taxon>
        <taxon>Gunneridae</taxon>
        <taxon>Pentapetalae</taxon>
        <taxon>asterids</taxon>
        <taxon>campanulids</taxon>
        <taxon>Asterales</taxon>
        <taxon>Asteraceae</taxon>
        <taxon>Asteroideae</taxon>
        <taxon>Anthemideae</taxon>
        <taxon>Artemisiinae</taxon>
        <taxon>Artemisia</taxon>
    </lineage>
</organism>
<dbReference type="Proteomes" id="UP000245207">
    <property type="component" value="Unassembled WGS sequence"/>
</dbReference>
<evidence type="ECO:0000313" key="3">
    <source>
        <dbReference type="Proteomes" id="UP000245207"/>
    </source>
</evidence>
<evidence type="ECO:0000313" key="2">
    <source>
        <dbReference type="EMBL" id="PWA67997.1"/>
    </source>
</evidence>
<name>A0A2U1N3E4_ARTAN</name>
<dbReference type="AlphaFoldDB" id="A0A2U1N3E4"/>
<sequence>MKTLKNGVSNKAKNLGPVFKTPSSSNGPKHRVPDPVIPKKASNKELAVSARRSVRLKSVIKPVENQPYEEINLVDSKGEEANADVERPLPFIDTIVKAVDELTPKGAPEEGAGESTLVSLYKGLYMHYQKKVESLTLENHRLTRKLEIALGKLEVYEDVNHTTQTDLMSNLKKAIQALVRPTPDVEQVSSLGSRGAGDEGAVAKEPSPKKRKLQTNKRVRFGLVLDESISVSTGKHEISLFLAKTIRIKDDIGIGKMLCVYYSFVI</sequence>
<feature type="region of interest" description="Disordered" evidence="1">
    <location>
        <begin position="1"/>
        <end position="44"/>
    </location>
</feature>
<feature type="compositionally biased region" description="Polar residues" evidence="1">
    <location>
        <begin position="1"/>
        <end position="12"/>
    </location>
</feature>
<dbReference type="OrthoDB" id="1937314at2759"/>
<dbReference type="PANTHER" id="PTHR38936:SF1">
    <property type="entry name" value="DUF641 DOMAIN-CONTAINING PROTEIN"/>
    <property type="match status" value="1"/>
</dbReference>
<proteinExistence type="predicted"/>
<feature type="region of interest" description="Disordered" evidence="1">
    <location>
        <begin position="189"/>
        <end position="211"/>
    </location>
</feature>
<accession>A0A2U1N3E4</accession>
<evidence type="ECO:0000256" key="1">
    <source>
        <dbReference type="SAM" id="MobiDB-lite"/>
    </source>
</evidence>
<dbReference type="EMBL" id="PKPP01003725">
    <property type="protein sequence ID" value="PWA67997.1"/>
    <property type="molecule type" value="Genomic_DNA"/>
</dbReference>
<reference evidence="2 3" key="1">
    <citation type="journal article" date="2018" name="Mol. Plant">
        <title>The genome of Artemisia annua provides insight into the evolution of Asteraceae family and artemisinin biosynthesis.</title>
        <authorList>
            <person name="Shen Q."/>
            <person name="Zhang L."/>
            <person name="Liao Z."/>
            <person name="Wang S."/>
            <person name="Yan T."/>
            <person name="Shi P."/>
            <person name="Liu M."/>
            <person name="Fu X."/>
            <person name="Pan Q."/>
            <person name="Wang Y."/>
            <person name="Lv Z."/>
            <person name="Lu X."/>
            <person name="Zhang F."/>
            <person name="Jiang W."/>
            <person name="Ma Y."/>
            <person name="Chen M."/>
            <person name="Hao X."/>
            <person name="Li L."/>
            <person name="Tang Y."/>
            <person name="Lv G."/>
            <person name="Zhou Y."/>
            <person name="Sun X."/>
            <person name="Brodelius P.E."/>
            <person name="Rose J.K.C."/>
            <person name="Tang K."/>
        </authorList>
    </citation>
    <scope>NUCLEOTIDE SEQUENCE [LARGE SCALE GENOMIC DNA]</scope>
    <source>
        <strain evidence="3">cv. Huhao1</strain>
        <tissue evidence="2">Leaf</tissue>
    </source>
</reference>